<reference evidence="1" key="2">
    <citation type="submission" date="2020-06" db="EMBL/GenBank/DDBJ databases">
        <authorList>
            <person name="Dong N."/>
        </authorList>
    </citation>
    <scope>NUCLEOTIDE SEQUENCE</scope>
    <source>
        <strain evidence="1">210</strain>
    </source>
</reference>
<dbReference type="GeneID" id="78400489"/>
<protein>
    <submittedName>
        <fullName evidence="2">Helix-turn-helix domain-containing protein</fullName>
    </submittedName>
</protein>
<evidence type="ECO:0000313" key="1">
    <source>
        <dbReference type="EMBL" id="MDM1551506.1"/>
    </source>
</evidence>
<dbReference type="RefSeq" id="WP_180906062.1">
    <property type="nucleotide sequence ID" value="NZ_CP040908.1"/>
</dbReference>
<dbReference type="Proteomes" id="UP000510643">
    <property type="component" value="Chromosome"/>
</dbReference>
<keyword evidence="3" id="KW-1185">Reference proteome</keyword>
<dbReference type="GO" id="GO:0043565">
    <property type="term" value="F:sequence-specific DNA binding"/>
    <property type="evidence" value="ECO:0007669"/>
    <property type="project" value="InterPro"/>
</dbReference>
<sequence>MARKEQIIKPNYKKIYNDILDEMFPEKKQEFSYFFNKKQVSSLDIIDINNKIFGYKSEIDRKHYAYLKSDIIEILNYQKKHCLNDAQLAKHFNISRNSVAKWKKIFL</sequence>
<organism evidence="2 3">
    <name type="scientific">Empedobacter falsenii</name>
    <dbReference type="NCBI Taxonomy" id="343874"/>
    <lineage>
        <taxon>Bacteria</taxon>
        <taxon>Pseudomonadati</taxon>
        <taxon>Bacteroidota</taxon>
        <taxon>Flavobacteriia</taxon>
        <taxon>Flavobacteriales</taxon>
        <taxon>Weeksellaceae</taxon>
        <taxon>Empedobacter</taxon>
    </lineage>
</organism>
<evidence type="ECO:0000313" key="3">
    <source>
        <dbReference type="Proteomes" id="UP000510643"/>
    </source>
</evidence>
<name>A0A7H9DQI7_9FLAO</name>
<dbReference type="EMBL" id="JACALR010000004">
    <property type="protein sequence ID" value="MDM1551506.1"/>
    <property type="molecule type" value="Genomic_DNA"/>
</dbReference>
<gene>
    <name evidence="2" type="ORF">FH779_03430</name>
    <name evidence="1" type="ORF">HX095_09790</name>
</gene>
<accession>A0A7H9DQI7</accession>
<dbReference type="AlphaFoldDB" id="A0A7H9DQI7"/>
<dbReference type="KEGG" id="efal:FH779_03430"/>
<proteinExistence type="predicted"/>
<dbReference type="EMBL" id="CP040908">
    <property type="protein sequence ID" value="QLL57196.1"/>
    <property type="molecule type" value="Genomic_DNA"/>
</dbReference>
<dbReference type="Proteomes" id="UP001173578">
    <property type="component" value="Unassembled WGS sequence"/>
</dbReference>
<evidence type="ECO:0000313" key="2">
    <source>
        <dbReference type="EMBL" id="QLL57196.1"/>
    </source>
</evidence>
<dbReference type="SUPFAM" id="SSF48295">
    <property type="entry name" value="TrpR-like"/>
    <property type="match status" value="1"/>
</dbReference>
<reference evidence="1" key="3">
    <citation type="journal article" date="2022" name="Sci. Total Environ.">
        <title>Prevalence, transmission, and molecular epidemiology of tet(X)-positive bacteria among humans, animals, and environmental niches in China: An epidemiological, and genomic-based study.</title>
        <authorList>
            <person name="Dong N."/>
            <person name="Zeng Y."/>
            <person name="Cai C."/>
            <person name="Sun C."/>
            <person name="Lu J."/>
            <person name="Liu C."/>
            <person name="Zhou H."/>
            <person name="Sun Q."/>
            <person name="Shu L."/>
            <person name="Wang H."/>
            <person name="Wang Y."/>
            <person name="Wang S."/>
            <person name="Wu C."/>
            <person name="Chan E.W."/>
            <person name="Chen G."/>
            <person name="Shen Z."/>
            <person name="Chen S."/>
            <person name="Zhang R."/>
        </authorList>
    </citation>
    <scope>NUCLEOTIDE SEQUENCE</scope>
    <source>
        <strain evidence="1">210</strain>
    </source>
</reference>
<reference evidence="2 3" key="1">
    <citation type="submission" date="2019-06" db="EMBL/GenBank/DDBJ databases">
        <title>Emergence of pandrug resistant Empedobacter falsenii in China.</title>
        <authorList>
            <person name="Dong N."/>
            <person name="Chen S."/>
            <person name="Zhang R."/>
        </authorList>
    </citation>
    <scope>NUCLEOTIDE SEQUENCE [LARGE SCALE GENOMIC DNA]</scope>
    <source>
        <strain evidence="2 3">1681-1</strain>
    </source>
</reference>
<dbReference type="InterPro" id="IPR010921">
    <property type="entry name" value="Trp_repressor/repl_initiator"/>
</dbReference>